<dbReference type="EMBL" id="JAJSOF020000019">
    <property type="protein sequence ID" value="KAJ4439083.1"/>
    <property type="molecule type" value="Genomic_DNA"/>
</dbReference>
<organism evidence="1 2">
    <name type="scientific">Periplaneta americana</name>
    <name type="common">American cockroach</name>
    <name type="synonym">Blatta americana</name>
    <dbReference type="NCBI Taxonomy" id="6978"/>
    <lineage>
        <taxon>Eukaryota</taxon>
        <taxon>Metazoa</taxon>
        <taxon>Ecdysozoa</taxon>
        <taxon>Arthropoda</taxon>
        <taxon>Hexapoda</taxon>
        <taxon>Insecta</taxon>
        <taxon>Pterygota</taxon>
        <taxon>Neoptera</taxon>
        <taxon>Polyneoptera</taxon>
        <taxon>Dictyoptera</taxon>
        <taxon>Blattodea</taxon>
        <taxon>Blattoidea</taxon>
        <taxon>Blattidae</taxon>
        <taxon>Blattinae</taxon>
        <taxon>Periplaneta</taxon>
    </lineage>
</organism>
<protein>
    <submittedName>
        <fullName evidence="1">Uncharacterized protein</fullName>
    </submittedName>
</protein>
<proteinExistence type="predicted"/>
<keyword evidence="2" id="KW-1185">Reference proteome</keyword>
<sequence length="70" mass="8198">MAGLCEGGNEPEGSLKAIFTRKRVLAREFGAEEKLNMWAPRLLATCLTPEREGRRWRNWLQDRKKKLRKV</sequence>
<gene>
    <name evidence="1" type="ORF">ANN_15040</name>
</gene>
<name>A0ABQ8SZA8_PERAM</name>
<reference evidence="1 2" key="1">
    <citation type="journal article" date="2022" name="Allergy">
        <title>Genome assembly and annotation of Periplaneta americana reveal a comprehensive cockroach allergen profile.</title>
        <authorList>
            <person name="Wang L."/>
            <person name="Xiong Q."/>
            <person name="Saelim N."/>
            <person name="Wang L."/>
            <person name="Nong W."/>
            <person name="Wan A.T."/>
            <person name="Shi M."/>
            <person name="Liu X."/>
            <person name="Cao Q."/>
            <person name="Hui J.H.L."/>
            <person name="Sookrung N."/>
            <person name="Leung T.F."/>
            <person name="Tungtrongchitr A."/>
            <person name="Tsui S.K.W."/>
        </authorList>
    </citation>
    <scope>NUCLEOTIDE SEQUENCE [LARGE SCALE GENOMIC DNA]</scope>
    <source>
        <strain evidence="1">PWHHKU_190912</strain>
    </source>
</reference>
<comment type="caution">
    <text evidence="1">The sequence shown here is derived from an EMBL/GenBank/DDBJ whole genome shotgun (WGS) entry which is preliminary data.</text>
</comment>
<evidence type="ECO:0000313" key="2">
    <source>
        <dbReference type="Proteomes" id="UP001148838"/>
    </source>
</evidence>
<dbReference type="Proteomes" id="UP001148838">
    <property type="component" value="Unassembled WGS sequence"/>
</dbReference>
<evidence type="ECO:0000313" key="1">
    <source>
        <dbReference type="EMBL" id="KAJ4439083.1"/>
    </source>
</evidence>
<accession>A0ABQ8SZA8</accession>